<accession>B9SD79</accession>
<keyword evidence="3" id="KW-1185">Reference proteome</keyword>
<dbReference type="EMBL" id="EQ973926">
    <property type="protein sequence ID" value="EEF38435.1"/>
    <property type="molecule type" value="Genomic_DNA"/>
</dbReference>
<reference evidence="3" key="1">
    <citation type="journal article" date="2010" name="Nat. Biotechnol.">
        <title>Draft genome sequence of the oilseed species Ricinus communis.</title>
        <authorList>
            <person name="Chan A.P."/>
            <person name="Crabtree J."/>
            <person name="Zhao Q."/>
            <person name="Lorenzi H."/>
            <person name="Orvis J."/>
            <person name="Puiu D."/>
            <person name="Melake-Berhan A."/>
            <person name="Jones K.M."/>
            <person name="Redman J."/>
            <person name="Chen G."/>
            <person name="Cahoon E.B."/>
            <person name="Gedil M."/>
            <person name="Stanke M."/>
            <person name="Haas B.J."/>
            <person name="Wortman J.R."/>
            <person name="Fraser-Liggett C.M."/>
            <person name="Ravel J."/>
            <person name="Rabinowicz P.D."/>
        </authorList>
    </citation>
    <scope>NUCLEOTIDE SEQUENCE [LARGE SCALE GENOMIC DNA]</scope>
    <source>
        <strain evidence="3">cv. Hale</strain>
    </source>
</reference>
<dbReference type="PANTHER" id="PTHR37722">
    <property type="entry name" value="OS01G0167700 PROTEIN"/>
    <property type="match status" value="1"/>
</dbReference>
<protein>
    <submittedName>
        <fullName evidence="2">Uncharacterized protein</fullName>
    </submittedName>
</protein>
<dbReference type="eggNOG" id="ENOG502R9A3">
    <property type="taxonomic scope" value="Eukaryota"/>
</dbReference>
<sequence>MDAPVIQASTVIPADPIEINRASSLSDCQVEILSPKKTLLDSLDTHSNSLHGVDNKPDLWNTTKVSFFDLLGDDESNGYVEAGPTYEAHVAFSVDGLGKVEAETPPQSPQQPDRYVSYGCFSPLKAARQLNSSRNCDHVLNDLELEVDAIMQDLEMPLSGSSLDFSTGTNDSYDKLEANFPAVRDHMQLDGHNSKIRSSLSYRQAFCDTRNNYEDLWDDRFSLLAAESLDERQCDISWKSWSCHFDGDSSESLKHGKPNYAFGGPQLLKKRDAAKATTGFNFLDSSPTKHQKSENDYDVTTSKGARHHLVATNGNFEDVTGHPDWSSFVLEDPRKSPSLLSEESCSSTAVRGESTNNPVIPGLE</sequence>
<evidence type="ECO:0000256" key="1">
    <source>
        <dbReference type="SAM" id="MobiDB-lite"/>
    </source>
</evidence>
<organism evidence="2 3">
    <name type="scientific">Ricinus communis</name>
    <name type="common">Castor bean</name>
    <dbReference type="NCBI Taxonomy" id="3988"/>
    <lineage>
        <taxon>Eukaryota</taxon>
        <taxon>Viridiplantae</taxon>
        <taxon>Streptophyta</taxon>
        <taxon>Embryophyta</taxon>
        <taxon>Tracheophyta</taxon>
        <taxon>Spermatophyta</taxon>
        <taxon>Magnoliopsida</taxon>
        <taxon>eudicotyledons</taxon>
        <taxon>Gunneridae</taxon>
        <taxon>Pentapetalae</taxon>
        <taxon>rosids</taxon>
        <taxon>fabids</taxon>
        <taxon>Malpighiales</taxon>
        <taxon>Euphorbiaceae</taxon>
        <taxon>Acalyphoideae</taxon>
        <taxon>Acalypheae</taxon>
        <taxon>Ricinus</taxon>
    </lineage>
</organism>
<gene>
    <name evidence="2" type="ORF">RCOM_1163710</name>
</gene>
<feature type="region of interest" description="Disordered" evidence="1">
    <location>
        <begin position="321"/>
        <end position="364"/>
    </location>
</feature>
<feature type="compositionally biased region" description="Low complexity" evidence="1">
    <location>
        <begin position="336"/>
        <end position="347"/>
    </location>
</feature>
<name>B9SD79_RICCO</name>
<dbReference type="AlphaFoldDB" id="B9SD79"/>
<evidence type="ECO:0000313" key="2">
    <source>
        <dbReference type="EMBL" id="EEF38435.1"/>
    </source>
</evidence>
<dbReference type="Proteomes" id="UP000008311">
    <property type="component" value="Unassembled WGS sequence"/>
</dbReference>
<proteinExistence type="predicted"/>
<dbReference type="PANTHER" id="PTHR37722:SF2">
    <property type="entry name" value="OS01G0167700 PROTEIN"/>
    <property type="match status" value="1"/>
</dbReference>
<dbReference type="InParanoid" id="B9SD79"/>
<evidence type="ECO:0000313" key="3">
    <source>
        <dbReference type="Proteomes" id="UP000008311"/>
    </source>
</evidence>